<reference evidence="1 2" key="1">
    <citation type="submission" date="2024-04" db="EMBL/GenBank/DDBJ databases">
        <authorList>
            <person name="Fracassetti M."/>
        </authorList>
    </citation>
    <scope>NUCLEOTIDE SEQUENCE [LARGE SCALE GENOMIC DNA]</scope>
</reference>
<evidence type="ECO:0000313" key="1">
    <source>
        <dbReference type="EMBL" id="CAL1381120.1"/>
    </source>
</evidence>
<dbReference type="Proteomes" id="UP001497516">
    <property type="component" value="Chromosome 4"/>
</dbReference>
<name>A0AAV2E5I4_9ROSI</name>
<accession>A0AAV2E5I4</accession>
<organism evidence="1 2">
    <name type="scientific">Linum trigynum</name>
    <dbReference type="NCBI Taxonomy" id="586398"/>
    <lineage>
        <taxon>Eukaryota</taxon>
        <taxon>Viridiplantae</taxon>
        <taxon>Streptophyta</taxon>
        <taxon>Embryophyta</taxon>
        <taxon>Tracheophyta</taxon>
        <taxon>Spermatophyta</taxon>
        <taxon>Magnoliopsida</taxon>
        <taxon>eudicotyledons</taxon>
        <taxon>Gunneridae</taxon>
        <taxon>Pentapetalae</taxon>
        <taxon>rosids</taxon>
        <taxon>fabids</taxon>
        <taxon>Malpighiales</taxon>
        <taxon>Linaceae</taxon>
        <taxon>Linum</taxon>
    </lineage>
</organism>
<proteinExistence type="predicted"/>
<protein>
    <submittedName>
        <fullName evidence="1">Uncharacterized protein</fullName>
    </submittedName>
</protein>
<dbReference type="EMBL" id="OZ034817">
    <property type="protein sequence ID" value="CAL1381120.1"/>
    <property type="molecule type" value="Genomic_DNA"/>
</dbReference>
<gene>
    <name evidence="1" type="ORF">LTRI10_LOCUS22522</name>
</gene>
<evidence type="ECO:0000313" key="2">
    <source>
        <dbReference type="Proteomes" id="UP001497516"/>
    </source>
</evidence>
<sequence length="140" mass="16943">MMVGRLSSVFPTARVRHLDKERSDHRPILCDTNGEEDEESKWEWSFKFDPHWVRHGECPKVIEEAWKQDPHADTLTKLLSCRSKFEQWSRTAFPNFRIHRARIRRARKMLELTRRSLVVETQLKQLDKEEEELDHNEELY</sequence>
<dbReference type="AlphaFoldDB" id="A0AAV2E5I4"/>
<keyword evidence="2" id="KW-1185">Reference proteome</keyword>